<reference evidence="3 4" key="1">
    <citation type="submission" date="2022-05" db="EMBL/GenBank/DDBJ databases">
        <title>Genome Sequencing of Bee-Associated Microbes.</title>
        <authorList>
            <person name="Dunlap C."/>
        </authorList>
    </citation>
    <scope>NUCLEOTIDE SEQUENCE [LARGE SCALE GENOMIC DNA]</scope>
    <source>
        <strain evidence="3 4">NRRL B-14421</strain>
    </source>
</reference>
<dbReference type="Proteomes" id="UP001527099">
    <property type="component" value="Unassembled WGS sequence"/>
</dbReference>
<organism evidence="3 4">
    <name type="scientific">Paenibacillus alginolyticus</name>
    <dbReference type="NCBI Taxonomy" id="59839"/>
    <lineage>
        <taxon>Bacteria</taxon>
        <taxon>Bacillati</taxon>
        <taxon>Bacillota</taxon>
        <taxon>Bacilli</taxon>
        <taxon>Bacillales</taxon>
        <taxon>Paenibacillaceae</taxon>
        <taxon>Paenibacillus</taxon>
    </lineage>
</organism>
<dbReference type="InterPro" id="IPR036779">
    <property type="entry name" value="LysM_dom_sf"/>
</dbReference>
<feature type="region of interest" description="Disordered" evidence="1">
    <location>
        <begin position="390"/>
        <end position="454"/>
    </location>
</feature>
<dbReference type="CDD" id="cd00118">
    <property type="entry name" value="LysM"/>
    <property type="match status" value="2"/>
</dbReference>
<sequence>MKIHIVKKGDTLYELAKKYQTTLDEVIALNPQIAQPDHLDIGMKVKIPSKPKPVSPPVSDYVYKHVVEQGDSLWKLGKAWDVPLQEMIKANPHLKNPNVLMTGEIVYVPKMHHDHVEAKPLSMSKVSTEPFAPVPSAQPWTVEEPYQQPFMPIAEEKISQMPSTPYVESMPLAEQPFVPSPMASEPVIPAPEPGVIGLNAPYEQQAVHPFKQFHIKATEVFAYPGSEQQEVPTYPAISPYQQSPYEQFPHHAEPTSYPMSQDGCGCGGHSMIEHPWTTFPAGYPTGTVESPWDGYQHGFPTVPGLYPPAAPYDMQHTGHNPYEYQQAPYDMQQTGHNPYDYQQAPYGMQHTGHNPYDYQQAPYGIPYAGAHYQAPYESPIMPQVHTHELAQETDTEEVVEIDIRKDKKANRSSSGNSSKKVKLSGTEALNAFLKRQQRASEKQEAKQNSPWINV</sequence>
<proteinExistence type="predicted"/>
<evidence type="ECO:0000259" key="2">
    <source>
        <dbReference type="PROSITE" id="PS51782"/>
    </source>
</evidence>
<protein>
    <submittedName>
        <fullName evidence="3">LysM peptidoglycan-binding domain-containing protein</fullName>
    </submittedName>
</protein>
<feature type="domain" description="LysM" evidence="2">
    <location>
        <begin position="63"/>
        <end position="108"/>
    </location>
</feature>
<evidence type="ECO:0000256" key="1">
    <source>
        <dbReference type="SAM" id="MobiDB-lite"/>
    </source>
</evidence>
<dbReference type="PANTHER" id="PTHR33734">
    <property type="entry name" value="LYSM DOMAIN-CONTAINING GPI-ANCHORED PROTEIN 2"/>
    <property type="match status" value="1"/>
</dbReference>
<accession>A0ABT4GDL1</accession>
<feature type="domain" description="LysM" evidence="2">
    <location>
        <begin position="2"/>
        <end position="47"/>
    </location>
</feature>
<dbReference type="Gene3D" id="3.10.350.10">
    <property type="entry name" value="LysM domain"/>
    <property type="match status" value="2"/>
</dbReference>
<feature type="compositionally biased region" description="Acidic residues" evidence="1">
    <location>
        <begin position="391"/>
        <end position="400"/>
    </location>
</feature>
<dbReference type="EMBL" id="JAMDMX010000046">
    <property type="protein sequence ID" value="MCY9694257.1"/>
    <property type="molecule type" value="Genomic_DNA"/>
</dbReference>
<evidence type="ECO:0000313" key="4">
    <source>
        <dbReference type="Proteomes" id="UP001527099"/>
    </source>
</evidence>
<dbReference type="InterPro" id="IPR018392">
    <property type="entry name" value="LysM"/>
</dbReference>
<dbReference type="RefSeq" id="WP_268616010.1">
    <property type="nucleotide sequence ID" value="NZ_JAMDMX010000046.1"/>
</dbReference>
<comment type="caution">
    <text evidence="3">The sequence shown here is derived from an EMBL/GenBank/DDBJ whole genome shotgun (WGS) entry which is preliminary data.</text>
</comment>
<keyword evidence="4" id="KW-1185">Reference proteome</keyword>
<gene>
    <name evidence="3" type="ORF">M5X19_15295</name>
</gene>
<dbReference type="Pfam" id="PF01476">
    <property type="entry name" value="LysM"/>
    <property type="match status" value="2"/>
</dbReference>
<dbReference type="SUPFAM" id="SSF54106">
    <property type="entry name" value="LysM domain"/>
    <property type="match status" value="2"/>
</dbReference>
<evidence type="ECO:0000313" key="3">
    <source>
        <dbReference type="EMBL" id="MCY9694257.1"/>
    </source>
</evidence>
<name>A0ABT4GDL1_9BACL</name>
<dbReference type="SMART" id="SM00257">
    <property type="entry name" value="LysM"/>
    <property type="match status" value="2"/>
</dbReference>
<dbReference type="PANTHER" id="PTHR33734:SF34">
    <property type="entry name" value="SPOIVD-ASSOCIATED FACTOR A"/>
    <property type="match status" value="1"/>
</dbReference>
<dbReference type="PROSITE" id="PS51782">
    <property type="entry name" value="LYSM"/>
    <property type="match status" value="2"/>
</dbReference>